<dbReference type="Pfam" id="PF01476">
    <property type="entry name" value="LysM"/>
    <property type="match status" value="1"/>
</dbReference>
<dbReference type="SMART" id="SM00257">
    <property type="entry name" value="LysM"/>
    <property type="match status" value="1"/>
</dbReference>
<sequence length="561" mass="63573">MINWRKLPRANKRIILFGLAIFVFFFYFPLAKPASAITNGQIGIRPAYPDPAVPTSIGRFDYSLAPSETKEDAVEVINTTDNVVTLKVYSVDATTTPDGIFALGMEEVVQELGTWVKLAKNEVTLAPESTEIVPFTFTVPADAEPGDHMGGIIIQEKDPPKGGGSITVVSRVGVRIYERVPGDIIKGLDITGFNWEFVAETPEELKKVNLGKLQSFLGLRRKVHFSVNLHNKGTIREELKSNLAVSNMFGKEMTNFDTENGMIFPKKDVTVNINWLKEGSFPLFGRYRAQVAVTYEKDLPPVEAELAFWAIPYSLFVLIGILIALGILIYLNRLLIKELAKKEMEVYIVKPGDSLTLIAQNFDVKWKKLARVNNIKKPYHLKPESYLFIPRGSMISLFFRQLMRNKKKFWGVIIAGSVVILALAGWIYYHNYYKQKPKATEQPKETIEFELSVEEGRDRTRKQDLSKIQSALAQFYQKNQKYPQALEVSKTNQVDNILEQELVPAGFIETLPKDPLDPTYYYGYKSDGQTYELTSVMENGNDPEATRVGDFYIYKIVFPKI</sequence>
<accession>A0A2M7RKW8</accession>
<feature type="transmembrane region" description="Helical" evidence="1">
    <location>
        <begin position="409"/>
        <end position="429"/>
    </location>
</feature>
<feature type="domain" description="LysM" evidence="2">
    <location>
        <begin position="345"/>
        <end position="389"/>
    </location>
</feature>
<dbReference type="InterPro" id="IPR018392">
    <property type="entry name" value="LysM"/>
</dbReference>
<evidence type="ECO:0000259" key="2">
    <source>
        <dbReference type="PROSITE" id="PS51782"/>
    </source>
</evidence>
<dbReference type="InterPro" id="IPR010317">
    <property type="entry name" value="WxLIP_PGBD"/>
</dbReference>
<evidence type="ECO:0000313" key="4">
    <source>
        <dbReference type="Proteomes" id="UP000230779"/>
    </source>
</evidence>
<gene>
    <name evidence="3" type="ORF">COY66_00595</name>
</gene>
<dbReference type="InterPro" id="IPR045584">
    <property type="entry name" value="Pilin-like"/>
</dbReference>
<dbReference type="EMBL" id="PFMD01000006">
    <property type="protein sequence ID" value="PIY97232.1"/>
    <property type="molecule type" value="Genomic_DNA"/>
</dbReference>
<name>A0A2M7RKW8_9BACT</name>
<dbReference type="AlphaFoldDB" id="A0A2M7RKW8"/>
<dbReference type="Pfam" id="PF08334">
    <property type="entry name" value="T2SSG"/>
    <property type="match status" value="1"/>
</dbReference>
<comment type="caution">
    <text evidence="3">The sequence shown here is derived from an EMBL/GenBank/DDBJ whole genome shotgun (WGS) entry which is preliminary data.</text>
</comment>
<dbReference type="Pfam" id="PF06030">
    <property type="entry name" value="WxLIP_PGBD"/>
    <property type="match status" value="1"/>
</dbReference>
<dbReference type="InterPro" id="IPR036779">
    <property type="entry name" value="LysM_dom_sf"/>
</dbReference>
<dbReference type="SUPFAM" id="SSF54523">
    <property type="entry name" value="Pili subunits"/>
    <property type="match status" value="1"/>
</dbReference>
<keyword evidence="1" id="KW-0812">Transmembrane</keyword>
<dbReference type="InterPro" id="IPR013545">
    <property type="entry name" value="T2SS_protein-GspG_C"/>
</dbReference>
<reference evidence="3 4" key="1">
    <citation type="submission" date="2017-09" db="EMBL/GenBank/DDBJ databases">
        <title>Depth-based differentiation of microbial function through sediment-hosted aquifers and enrichment of novel symbionts in the deep terrestrial subsurface.</title>
        <authorList>
            <person name="Probst A.J."/>
            <person name="Ladd B."/>
            <person name="Jarett J.K."/>
            <person name="Geller-Mcgrath D.E."/>
            <person name="Sieber C.M."/>
            <person name="Emerson J.B."/>
            <person name="Anantharaman K."/>
            <person name="Thomas B.C."/>
            <person name="Malmstrom R."/>
            <person name="Stieglmeier M."/>
            <person name="Klingl A."/>
            <person name="Woyke T."/>
            <person name="Ryan C.M."/>
            <person name="Banfield J.F."/>
        </authorList>
    </citation>
    <scope>NUCLEOTIDE SEQUENCE [LARGE SCALE GENOMIC DNA]</scope>
    <source>
        <strain evidence="3">CG_4_10_14_0_8_um_filter_42_10</strain>
    </source>
</reference>
<keyword evidence="1" id="KW-1133">Transmembrane helix</keyword>
<evidence type="ECO:0000313" key="3">
    <source>
        <dbReference type="EMBL" id="PIY97232.1"/>
    </source>
</evidence>
<protein>
    <recommendedName>
        <fullName evidence="2">LysM domain-containing protein</fullName>
    </recommendedName>
</protein>
<organism evidence="3 4">
    <name type="scientific">Candidatus Kerfeldbacteria bacterium CG_4_10_14_0_8_um_filter_42_10</name>
    <dbReference type="NCBI Taxonomy" id="2014248"/>
    <lineage>
        <taxon>Bacteria</taxon>
        <taxon>Candidatus Kerfeldiibacteriota</taxon>
    </lineage>
</organism>
<keyword evidence="1" id="KW-0472">Membrane</keyword>
<dbReference type="Gene3D" id="3.10.350.10">
    <property type="entry name" value="LysM domain"/>
    <property type="match status" value="1"/>
</dbReference>
<proteinExistence type="predicted"/>
<evidence type="ECO:0000256" key="1">
    <source>
        <dbReference type="SAM" id="Phobius"/>
    </source>
</evidence>
<feature type="transmembrane region" description="Helical" evidence="1">
    <location>
        <begin position="306"/>
        <end position="331"/>
    </location>
</feature>
<dbReference type="Gene3D" id="3.30.700.10">
    <property type="entry name" value="Glycoprotein, Type 4 Pilin"/>
    <property type="match status" value="1"/>
</dbReference>
<dbReference type="PROSITE" id="PS51782">
    <property type="entry name" value="LYSM"/>
    <property type="match status" value="1"/>
</dbReference>
<dbReference type="Proteomes" id="UP000230779">
    <property type="component" value="Unassembled WGS sequence"/>
</dbReference>
<dbReference type="CDD" id="cd00118">
    <property type="entry name" value="LysM"/>
    <property type="match status" value="1"/>
</dbReference>
<dbReference type="SUPFAM" id="SSF54106">
    <property type="entry name" value="LysM domain"/>
    <property type="match status" value="1"/>
</dbReference>